<organism evidence="2 3">
    <name type="scientific">Porphyromonas gingivicanis</name>
    <dbReference type="NCBI Taxonomy" id="266762"/>
    <lineage>
        <taxon>Bacteria</taxon>
        <taxon>Pseudomonadati</taxon>
        <taxon>Bacteroidota</taxon>
        <taxon>Bacteroidia</taxon>
        <taxon>Bacteroidales</taxon>
        <taxon>Porphyromonadaceae</taxon>
        <taxon>Porphyromonas</taxon>
    </lineage>
</organism>
<dbReference type="EMBL" id="JQZW01000008">
    <property type="protein sequence ID" value="KGN97971.1"/>
    <property type="molecule type" value="Genomic_DNA"/>
</dbReference>
<keyword evidence="3" id="KW-1185">Reference proteome</keyword>
<dbReference type="Proteomes" id="UP000030134">
    <property type="component" value="Unassembled WGS sequence"/>
</dbReference>
<evidence type="ECO:0000313" key="2">
    <source>
        <dbReference type="EMBL" id="KGN97971.1"/>
    </source>
</evidence>
<accession>A0A0A2G421</accession>
<gene>
    <name evidence="2" type="ORF">HQ36_03320</name>
</gene>
<dbReference type="RefSeq" id="WP_036883451.1">
    <property type="nucleotide sequence ID" value="NZ_JQZW01000008.1"/>
</dbReference>
<proteinExistence type="predicted"/>
<dbReference type="AlphaFoldDB" id="A0A0A2G421"/>
<name>A0A0A2G421_9PORP</name>
<feature type="chain" id="PRO_5001987610" evidence="1">
    <location>
        <begin position="20"/>
        <end position="71"/>
    </location>
</feature>
<sequence>MKKTLLFLCAFLFPTLLLAQSRETKSRWGIELGMQNNVYYEHSLSDAFAIKTGISEVNVQTIEMNTLLLTQ</sequence>
<comment type="caution">
    <text evidence="2">The sequence shown here is derived from an EMBL/GenBank/DDBJ whole genome shotgun (WGS) entry which is preliminary data.</text>
</comment>
<dbReference type="STRING" id="266762.HQ36_03320"/>
<reference evidence="2 3" key="1">
    <citation type="submission" date="2014-08" db="EMBL/GenBank/DDBJ databases">
        <title>Porphyromonas gingivicanis strain:COT-022_OH1391 Genome sequencing.</title>
        <authorList>
            <person name="Wallis C."/>
            <person name="Deusch O."/>
            <person name="O'Flynn C."/>
            <person name="Davis I."/>
            <person name="Jospin G."/>
            <person name="Darling A.E."/>
            <person name="Coil D.A."/>
            <person name="Alexiev A."/>
            <person name="Horsfall A."/>
            <person name="Kirkwood N."/>
            <person name="Harris S."/>
            <person name="Eisen J.A."/>
        </authorList>
    </citation>
    <scope>NUCLEOTIDE SEQUENCE [LARGE SCALE GENOMIC DNA]</scope>
    <source>
        <strain evidence="3">COT-022 OH1391</strain>
    </source>
</reference>
<evidence type="ECO:0000313" key="3">
    <source>
        <dbReference type="Proteomes" id="UP000030134"/>
    </source>
</evidence>
<dbReference type="OrthoDB" id="883248at2"/>
<keyword evidence="1" id="KW-0732">Signal</keyword>
<protein>
    <submittedName>
        <fullName evidence="2">Uncharacterized protein</fullName>
    </submittedName>
</protein>
<evidence type="ECO:0000256" key="1">
    <source>
        <dbReference type="SAM" id="SignalP"/>
    </source>
</evidence>
<feature type="signal peptide" evidence="1">
    <location>
        <begin position="1"/>
        <end position="19"/>
    </location>
</feature>